<organism evidence="1 2">
    <name type="scientific">Citrobacter koseri (strain ATCC BAA-895 / CDC 4225-83 / SGSC4696)</name>
    <dbReference type="NCBI Taxonomy" id="290338"/>
    <lineage>
        <taxon>Bacteria</taxon>
        <taxon>Pseudomonadati</taxon>
        <taxon>Pseudomonadota</taxon>
        <taxon>Gammaproteobacteria</taxon>
        <taxon>Enterobacterales</taxon>
        <taxon>Enterobacteriaceae</taxon>
        <taxon>Citrobacter</taxon>
    </lineage>
</organism>
<dbReference type="AlphaFoldDB" id="A8AGA8"/>
<dbReference type="HOGENOM" id="CLU_3005864_0_0_6"/>
<dbReference type="KEGG" id="cko:CKO_01385"/>
<name>A8AGA8_CITK8</name>
<dbReference type="EMBL" id="CP000822">
    <property type="protein sequence ID" value="ABV12521.1"/>
    <property type="molecule type" value="Genomic_DNA"/>
</dbReference>
<evidence type="ECO:0000313" key="2">
    <source>
        <dbReference type="Proteomes" id="UP000008148"/>
    </source>
</evidence>
<protein>
    <submittedName>
        <fullName evidence="1">Uncharacterized protein</fullName>
    </submittedName>
</protein>
<proteinExistence type="predicted"/>
<gene>
    <name evidence="1" type="ordered locus">CKO_01385</name>
</gene>
<dbReference type="Proteomes" id="UP000008148">
    <property type="component" value="Chromosome"/>
</dbReference>
<reference evidence="1 2" key="1">
    <citation type="submission" date="2007-08" db="EMBL/GenBank/DDBJ databases">
        <authorList>
            <consortium name="The Citrobacter koseri Genome Sequencing Project"/>
            <person name="McClelland M."/>
            <person name="Sanderson E.K."/>
            <person name="Porwollik S."/>
            <person name="Spieth J."/>
            <person name="Clifton W.S."/>
            <person name="Latreille P."/>
            <person name="Courtney L."/>
            <person name="Wang C."/>
            <person name="Pepin K."/>
            <person name="Bhonagiri V."/>
            <person name="Nash W."/>
            <person name="Johnson M."/>
            <person name="Thiruvilangam P."/>
            <person name="Wilson R."/>
        </authorList>
    </citation>
    <scope>NUCLEOTIDE SEQUENCE [LARGE SCALE GENOMIC DNA]</scope>
    <source>
        <strain evidence="2">ATCC BAA-895 / CDC 4225-83 / SGSC4696</strain>
    </source>
</reference>
<keyword evidence="2" id="KW-1185">Reference proteome</keyword>
<evidence type="ECO:0000313" key="1">
    <source>
        <dbReference type="EMBL" id="ABV12521.1"/>
    </source>
</evidence>
<accession>A8AGA8</accession>
<sequence length="56" mass="6661">MREVQAKKNVHISYQMQFVLEEQTCTTLITRKIWHQIYTLLVFARCPAHPGRVMSQ</sequence>